<protein>
    <submittedName>
        <fullName evidence="2">Uncharacterized protein</fullName>
    </submittedName>
</protein>
<evidence type="ECO:0000313" key="2">
    <source>
        <dbReference type="EMBL" id="GAA4535853.1"/>
    </source>
</evidence>
<dbReference type="Proteomes" id="UP001501598">
    <property type="component" value="Unassembled WGS sequence"/>
</dbReference>
<evidence type="ECO:0000313" key="3">
    <source>
        <dbReference type="Proteomes" id="UP001501598"/>
    </source>
</evidence>
<organism evidence="2 3">
    <name type="scientific">Pseudonocardia xishanensis</name>
    <dbReference type="NCBI Taxonomy" id="630995"/>
    <lineage>
        <taxon>Bacteria</taxon>
        <taxon>Bacillati</taxon>
        <taxon>Actinomycetota</taxon>
        <taxon>Actinomycetes</taxon>
        <taxon>Pseudonocardiales</taxon>
        <taxon>Pseudonocardiaceae</taxon>
        <taxon>Pseudonocardia</taxon>
    </lineage>
</organism>
<gene>
    <name evidence="2" type="ORF">GCM10023175_02000</name>
</gene>
<accession>A0ABP8RD10</accession>
<sequence length="139" mass="15525">MPASLAWLFLADVIPTGWGETIPPKHLDAAARLGHYFLGHALAVFDQMAAEPERDDAHHVLDWRLRTGRSEFTRREAFSALSRLRFRRVADLDPALQTLTEHGFLRQLEPPPGSRAGRPASPRWEVHPASAESAQSAEL</sequence>
<name>A0ABP8RD10_9PSEU</name>
<dbReference type="EMBL" id="BAABGT010000003">
    <property type="protein sequence ID" value="GAA4535853.1"/>
    <property type="molecule type" value="Genomic_DNA"/>
</dbReference>
<reference evidence="3" key="1">
    <citation type="journal article" date="2019" name="Int. J. Syst. Evol. Microbiol.">
        <title>The Global Catalogue of Microorganisms (GCM) 10K type strain sequencing project: providing services to taxonomists for standard genome sequencing and annotation.</title>
        <authorList>
            <consortium name="The Broad Institute Genomics Platform"/>
            <consortium name="The Broad Institute Genome Sequencing Center for Infectious Disease"/>
            <person name="Wu L."/>
            <person name="Ma J."/>
        </authorList>
    </citation>
    <scope>NUCLEOTIDE SEQUENCE [LARGE SCALE GENOMIC DNA]</scope>
    <source>
        <strain evidence="3">JCM 17906</strain>
    </source>
</reference>
<dbReference type="RefSeq" id="WP_345411724.1">
    <property type="nucleotide sequence ID" value="NZ_BAABGT010000003.1"/>
</dbReference>
<keyword evidence="3" id="KW-1185">Reference proteome</keyword>
<evidence type="ECO:0000256" key="1">
    <source>
        <dbReference type="SAM" id="MobiDB-lite"/>
    </source>
</evidence>
<feature type="region of interest" description="Disordered" evidence="1">
    <location>
        <begin position="103"/>
        <end position="139"/>
    </location>
</feature>
<comment type="caution">
    <text evidence="2">The sequence shown here is derived from an EMBL/GenBank/DDBJ whole genome shotgun (WGS) entry which is preliminary data.</text>
</comment>
<proteinExistence type="predicted"/>